<dbReference type="EMBL" id="FZMP01000203">
    <property type="protein sequence ID" value="SNQ62043.1"/>
    <property type="molecule type" value="Genomic_DNA"/>
</dbReference>
<dbReference type="OrthoDB" id="125498at2157"/>
<protein>
    <submittedName>
        <fullName evidence="2">Serine/threonine-protein kinase RsbT</fullName>
        <ecNumber evidence="2">2.7.11.1</ecNumber>
    </submittedName>
</protein>
<gene>
    <name evidence="2" type="primary">rsbT</name>
    <name evidence="2" type="ORF">MNV_560089</name>
</gene>
<dbReference type="Pfam" id="PF02518">
    <property type="entry name" value="HATPase_c"/>
    <property type="match status" value="1"/>
</dbReference>
<dbReference type="Gene3D" id="3.30.565.10">
    <property type="entry name" value="Histidine kinase-like ATPase, C-terminal domain"/>
    <property type="match status" value="1"/>
</dbReference>
<keyword evidence="3" id="KW-1185">Reference proteome</keyword>
<keyword evidence="2" id="KW-0808">Transferase</keyword>
<dbReference type="InterPro" id="IPR036890">
    <property type="entry name" value="HATPase_C_sf"/>
</dbReference>
<evidence type="ECO:0000313" key="3">
    <source>
        <dbReference type="Proteomes" id="UP000218615"/>
    </source>
</evidence>
<accession>A0A284VS79</accession>
<sequence length="137" mass="14977">MENRAEMSVGEISVVRDEDVILARQKVRLQAQEMGFSLLNQTRLVTAVSELARNIVVHAREGRVSVFKAKAGDKTGLKVVFEDNGPGIPDIEKAMEEGFSTVGSMGIGLKGARRLVDEFDIKSFPGKGTTVTITKWL</sequence>
<dbReference type="SUPFAM" id="SSF55874">
    <property type="entry name" value="ATPase domain of HSP90 chaperone/DNA topoisomerase II/histidine kinase"/>
    <property type="match status" value="1"/>
</dbReference>
<dbReference type="InterPro" id="IPR003594">
    <property type="entry name" value="HATPase_dom"/>
</dbReference>
<dbReference type="Proteomes" id="UP000218615">
    <property type="component" value="Unassembled WGS sequence"/>
</dbReference>
<feature type="domain" description="Histidine kinase/HSP90-like ATPase" evidence="1">
    <location>
        <begin position="39"/>
        <end position="137"/>
    </location>
</feature>
<dbReference type="CDD" id="cd16934">
    <property type="entry name" value="HATPase_RsbT-like"/>
    <property type="match status" value="1"/>
</dbReference>
<evidence type="ECO:0000259" key="1">
    <source>
        <dbReference type="SMART" id="SM00387"/>
    </source>
</evidence>
<proteinExistence type="predicted"/>
<dbReference type="EC" id="2.7.11.1" evidence="2"/>
<name>A0A284VS79_9EURY</name>
<dbReference type="SMART" id="SM00387">
    <property type="entry name" value="HATPase_c"/>
    <property type="match status" value="1"/>
</dbReference>
<keyword evidence="2" id="KW-0418">Kinase</keyword>
<reference evidence="3" key="1">
    <citation type="submission" date="2017-06" db="EMBL/GenBank/DDBJ databases">
        <authorList>
            <person name="Cremers G."/>
        </authorList>
    </citation>
    <scope>NUCLEOTIDE SEQUENCE [LARGE SCALE GENOMIC DNA]</scope>
</reference>
<evidence type="ECO:0000313" key="2">
    <source>
        <dbReference type="EMBL" id="SNQ62043.1"/>
    </source>
</evidence>
<dbReference type="GO" id="GO:0004674">
    <property type="term" value="F:protein serine/threonine kinase activity"/>
    <property type="evidence" value="ECO:0007669"/>
    <property type="project" value="UniProtKB-EC"/>
</dbReference>
<dbReference type="RefSeq" id="WP_218838039.1">
    <property type="nucleotide sequence ID" value="NZ_FZMP01000203.1"/>
</dbReference>
<dbReference type="AlphaFoldDB" id="A0A284VS79"/>
<organism evidence="2 3">
    <name type="scientific">Candidatus Methanoperedens nitratireducens</name>
    <dbReference type="NCBI Taxonomy" id="1392998"/>
    <lineage>
        <taxon>Archaea</taxon>
        <taxon>Methanobacteriati</taxon>
        <taxon>Methanobacteriota</taxon>
        <taxon>Stenosarchaea group</taxon>
        <taxon>Methanomicrobia</taxon>
        <taxon>Methanosarcinales</taxon>
        <taxon>ANME-2 cluster</taxon>
        <taxon>Candidatus Methanoperedentaceae</taxon>
        <taxon>Candidatus Methanoperedens</taxon>
    </lineage>
</organism>